<name>A0AAP0JKK8_9MAGN</name>
<dbReference type="InterPro" id="IPR004963">
    <property type="entry name" value="PAE/NOTUM"/>
</dbReference>
<accession>A0AAP0JKK8</accession>
<comment type="subcellular location">
    <subcellularLocation>
        <location evidence="2">Secreted</location>
        <location evidence="2">Cell wall</location>
    </subcellularLocation>
</comment>
<evidence type="ECO:0000256" key="2">
    <source>
        <dbReference type="ARBA" id="ARBA00004191"/>
    </source>
</evidence>
<sequence>MLSLSPISALYTLCAHRSLLSLSLSHRSLFSFSLTDQLPTFPSLLSLTEISLPNPKSLPSLQLWLRRGRRLCLESLEIVVELVVELEIVTLDAYLEMKDGFRSQEMEFMVFALICLDGTLPDYQLYLGFGSQANSWLIQLETFTIGIGSSFAIAMVHPSVGMAKMRIDVSGNRTMRNLYVGVVKLQLQESLAPRAADPNNDWHECKLNHAWCKVSPIQFLQERGPMSRFRGYGELEMD</sequence>
<protein>
    <submittedName>
        <fullName evidence="5">Uncharacterized protein</fullName>
    </submittedName>
</protein>
<dbReference type="GO" id="GO:0009505">
    <property type="term" value="C:plant-type cell wall"/>
    <property type="evidence" value="ECO:0007669"/>
    <property type="project" value="TreeGrafter"/>
</dbReference>
<evidence type="ECO:0000313" key="5">
    <source>
        <dbReference type="EMBL" id="KAK9134883.1"/>
    </source>
</evidence>
<keyword evidence="4" id="KW-0134">Cell wall</keyword>
<organism evidence="5 6">
    <name type="scientific">Stephania yunnanensis</name>
    <dbReference type="NCBI Taxonomy" id="152371"/>
    <lineage>
        <taxon>Eukaryota</taxon>
        <taxon>Viridiplantae</taxon>
        <taxon>Streptophyta</taxon>
        <taxon>Embryophyta</taxon>
        <taxon>Tracheophyta</taxon>
        <taxon>Spermatophyta</taxon>
        <taxon>Magnoliopsida</taxon>
        <taxon>Ranunculales</taxon>
        <taxon>Menispermaceae</taxon>
        <taxon>Menispermoideae</taxon>
        <taxon>Cissampelideae</taxon>
        <taxon>Stephania</taxon>
    </lineage>
</organism>
<evidence type="ECO:0000256" key="3">
    <source>
        <dbReference type="ARBA" id="ARBA00005784"/>
    </source>
</evidence>
<dbReference type="PANTHER" id="PTHR21562:SF5">
    <property type="entry name" value="PECTIN ACETYLESTERASE 12"/>
    <property type="match status" value="1"/>
</dbReference>
<dbReference type="GO" id="GO:0052793">
    <property type="term" value="F:pectin acetylesterase activity"/>
    <property type="evidence" value="ECO:0007669"/>
    <property type="project" value="TreeGrafter"/>
</dbReference>
<dbReference type="EMBL" id="JBBNAF010000006">
    <property type="protein sequence ID" value="KAK9134883.1"/>
    <property type="molecule type" value="Genomic_DNA"/>
</dbReference>
<evidence type="ECO:0000313" key="6">
    <source>
        <dbReference type="Proteomes" id="UP001420932"/>
    </source>
</evidence>
<keyword evidence="6" id="KW-1185">Reference proteome</keyword>
<dbReference type="Proteomes" id="UP001420932">
    <property type="component" value="Unassembled WGS sequence"/>
</dbReference>
<comment type="caution">
    <text evidence="5">The sequence shown here is derived from an EMBL/GenBank/DDBJ whole genome shotgun (WGS) entry which is preliminary data.</text>
</comment>
<gene>
    <name evidence="5" type="ORF">Syun_014213</name>
</gene>
<evidence type="ECO:0000256" key="1">
    <source>
        <dbReference type="ARBA" id="ARBA00003534"/>
    </source>
</evidence>
<dbReference type="AlphaFoldDB" id="A0AAP0JKK8"/>
<dbReference type="GO" id="GO:0071555">
    <property type="term" value="P:cell wall organization"/>
    <property type="evidence" value="ECO:0007669"/>
    <property type="project" value="TreeGrafter"/>
</dbReference>
<comment type="similarity">
    <text evidence="3">Belongs to the pectinacetylesterase family.</text>
</comment>
<proteinExistence type="inferred from homology"/>
<comment type="function">
    <text evidence="1">Hydrolyzes acetyl esters in homogalacturonan regions of pectin. In type I primary cell wall, galacturonic acid residues of pectin can be acetylated at the O-2 and O-3 positions. Decreasing the degree of acetylation of pectin gels in vitro alters their physical properties.</text>
</comment>
<dbReference type="PANTHER" id="PTHR21562">
    <property type="entry name" value="NOTUM-RELATED"/>
    <property type="match status" value="1"/>
</dbReference>
<keyword evidence="4" id="KW-0964">Secreted</keyword>
<evidence type="ECO:0000256" key="4">
    <source>
        <dbReference type="ARBA" id="ARBA00022512"/>
    </source>
</evidence>
<reference evidence="5 6" key="1">
    <citation type="submission" date="2024-01" db="EMBL/GenBank/DDBJ databases">
        <title>Genome assemblies of Stephania.</title>
        <authorList>
            <person name="Yang L."/>
        </authorList>
    </citation>
    <scope>NUCLEOTIDE SEQUENCE [LARGE SCALE GENOMIC DNA]</scope>
    <source>
        <strain evidence="5">YNDBR</strain>
        <tissue evidence="5">Leaf</tissue>
    </source>
</reference>